<proteinExistence type="predicted"/>
<accession>A0A6C0AI57</accession>
<dbReference type="AlphaFoldDB" id="A0A6C0AI57"/>
<evidence type="ECO:0000313" key="1">
    <source>
        <dbReference type="EMBL" id="QHS79497.1"/>
    </source>
</evidence>
<dbReference type="EMBL" id="MN740644">
    <property type="protein sequence ID" value="QHS79497.1"/>
    <property type="molecule type" value="Genomic_DNA"/>
</dbReference>
<protein>
    <submittedName>
        <fullName evidence="1">Uncharacterized protein</fullName>
    </submittedName>
</protein>
<name>A0A6C0AI57_9ZZZZ</name>
<organism evidence="1">
    <name type="scientific">viral metagenome</name>
    <dbReference type="NCBI Taxonomy" id="1070528"/>
    <lineage>
        <taxon>unclassified sequences</taxon>
        <taxon>metagenomes</taxon>
        <taxon>organismal metagenomes</taxon>
    </lineage>
</organism>
<reference evidence="1" key="1">
    <citation type="journal article" date="2020" name="Nature">
        <title>Giant virus diversity and host interactions through global metagenomics.</title>
        <authorList>
            <person name="Schulz F."/>
            <person name="Roux S."/>
            <person name="Paez-Espino D."/>
            <person name="Jungbluth S."/>
            <person name="Walsh D.A."/>
            <person name="Denef V.J."/>
            <person name="McMahon K.D."/>
            <person name="Konstantinidis K.T."/>
            <person name="Eloe-Fadrosh E.A."/>
            <person name="Kyrpides N.C."/>
            <person name="Woyke T."/>
        </authorList>
    </citation>
    <scope>NUCLEOTIDE SEQUENCE</scope>
    <source>
        <strain evidence="1">GVMAG-S-1035237-23</strain>
    </source>
</reference>
<sequence length="130" mass="13579">MNKTALVLAFFIAAVLAGVFVRFNIGSVMPTSKESFMQQPAGMPLNAGGMGPYDQVSIGGGLSGWAANEAAPINASGLPGQSLDTNKLMFLVDNQVDNDCCPSTMNTDSGCVCLTEENRRLMASRGGNRA</sequence>